<gene>
    <name evidence="1" type="ORF">OCU04_001782</name>
</gene>
<dbReference type="OrthoDB" id="10449545at2759"/>
<organism evidence="1 2">
    <name type="scientific">Sclerotinia nivalis</name>
    <dbReference type="NCBI Taxonomy" id="352851"/>
    <lineage>
        <taxon>Eukaryota</taxon>
        <taxon>Fungi</taxon>
        <taxon>Dikarya</taxon>
        <taxon>Ascomycota</taxon>
        <taxon>Pezizomycotina</taxon>
        <taxon>Leotiomycetes</taxon>
        <taxon>Helotiales</taxon>
        <taxon>Sclerotiniaceae</taxon>
        <taxon>Sclerotinia</taxon>
    </lineage>
</organism>
<proteinExistence type="predicted"/>
<evidence type="ECO:0000313" key="1">
    <source>
        <dbReference type="EMBL" id="KAJ8071462.1"/>
    </source>
</evidence>
<evidence type="ECO:0000313" key="2">
    <source>
        <dbReference type="Proteomes" id="UP001152300"/>
    </source>
</evidence>
<keyword evidence="2" id="KW-1185">Reference proteome</keyword>
<dbReference type="EMBL" id="JAPEIS010000001">
    <property type="protein sequence ID" value="KAJ8071462.1"/>
    <property type="molecule type" value="Genomic_DNA"/>
</dbReference>
<accession>A0A9X0DRC7</accession>
<name>A0A9X0DRC7_9HELO</name>
<comment type="caution">
    <text evidence="1">The sequence shown here is derived from an EMBL/GenBank/DDBJ whole genome shotgun (WGS) entry which is preliminary data.</text>
</comment>
<dbReference type="Proteomes" id="UP001152300">
    <property type="component" value="Unassembled WGS sequence"/>
</dbReference>
<protein>
    <submittedName>
        <fullName evidence="1">Uncharacterized protein</fullName>
    </submittedName>
</protein>
<sequence length="152" mass="17338">MSNSILKLSRASSNYSQRPPPALGSIRAILLENCTTRLFVHPFEWTADHFHTLNVELVISVNLEEPITEDIKSQIVENRIVKGALQDINGCHLVRRDNAIRSLVIGMGKIQNLQLEWKRLHFMYENQIIAKLHHILVAQSQSASEIDSRFSI</sequence>
<reference evidence="1" key="1">
    <citation type="submission" date="2022-11" db="EMBL/GenBank/DDBJ databases">
        <title>Genome Resource of Sclerotinia nivalis Strain SnTB1, a Plant Pathogen Isolated from American Ginseng.</title>
        <authorList>
            <person name="Fan S."/>
        </authorList>
    </citation>
    <scope>NUCLEOTIDE SEQUENCE</scope>
    <source>
        <strain evidence="1">SnTB1</strain>
    </source>
</reference>
<dbReference type="AlphaFoldDB" id="A0A9X0DRC7"/>